<evidence type="ECO:0000313" key="1">
    <source>
        <dbReference type="EMBL" id="EGP94032.1"/>
    </source>
</evidence>
<protein>
    <submittedName>
        <fullName evidence="1">Uncharacterized protein</fullName>
    </submittedName>
</protein>
<dbReference type="Proteomes" id="UP000004440">
    <property type="component" value="Unassembled WGS sequence"/>
</dbReference>
<organism evidence="1 2">
    <name type="scientific">Nitrosarchaeum koreense MY1</name>
    <dbReference type="NCBI Taxonomy" id="1001994"/>
    <lineage>
        <taxon>Archaea</taxon>
        <taxon>Nitrososphaerota</taxon>
        <taxon>Nitrososphaeria</taxon>
        <taxon>Nitrosopumilales</taxon>
        <taxon>Nitrosopumilaceae</taxon>
        <taxon>Nitrosarchaeum</taxon>
    </lineage>
</organism>
<dbReference type="EMBL" id="AFPU01000001">
    <property type="protein sequence ID" value="EGP94032.1"/>
    <property type="molecule type" value="Genomic_DNA"/>
</dbReference>
<accession>F9CXR6</accession>
<proteinExistence type="predicted"/>
<keyword evidence="2" id="KW-1185">Reference proteome</keyword>
<name>F9CXR6_9ARCH</name>
<sequence length="37" mass="4259">MSVMCETLDEIHEAQLAAVIARMRKEHSKKEQQSICN</sequence>
<reference evidence="1 2" key="1">
    <citation type="journal article" date="2011" name="J. Bacteriol.">
        <title>Genome Sequence of an Ammonia-Oxidizing Soil Archaeon, "Candidatus Nitrosoarchaeum koreensis" MY1.</title>
        <authorList>
            <person name="Kim B.K."/>
            <person name="Jung M.Y."/>
            <person name="Yu D.S."/>
            <person name="Park S.J."/>
            <person name="Oh T.K."/>
            <person name="Rhee S.K."/>
            <person name="Kim J.F."/>
        </authorList>
    </citation>
    <scope>NUCLEOTIDE SEQUENCE [LARGE SCALE GENOMIC DNA]</scope>
    <source>
        <strain evidence="1 2">MY1</strain>
    </source>
</reference>
<dbReference type="AlphaFoldDB" id="F9CXR6"/>
<gene>
    <name evidence="1" type="ORF">MY1_1274</name>
</gene>
<comment type="caution">
    <text evidence="1">The sequence shown here is derived from an EMBL/GenBank/DDBJ whole genome shotgun (WGS) entry which is preliminary data.</text>
</comment>
<evidence type="ECO:0000313" key="2">
    <source>
        <dbReference type="Proteomes" id="UP000004440"/>
    </source>
</evidence>